<dbReference type="InterPro" id="IPR042099">
    <property type="entry name" value="ANL_N_sf"/>
</dbReference>
<name>A0ABW2TPL5_9PSEU</name>
<feature type="domain" description="AMP-dependent synthetase/ligase" evidence="2">
    <location>
        <begin position="202"/>
        <end position="362"/>
    </location>
</feature>
<dbReference type="PROSITE" id="PS00455">
    <property type="entry name" value="AMP_BINDING"/>
    <property type="match status" value="1"/>
</dbReference>
<comment type="caution">
    <text evidence="3">The sequence shown here is derived from an EMBL/GenBank/DDBJ whole genome shotgun (WGS) entry which is preliminary data.</text>
</comment>
<dbReference type="Proteomes" id="UP001596512">
    <property type="component" value="Unassembled WGS sequence"/>
</dbReference>
<gene>
    <name evidence="3" type="ORF">ACFQV2_15450</name>
</gene>
<accession>A0ABW2TPL5</accession>
<feature type="compositionally biased region" description="Low complexity" evidence="1">
    <location>
        <begin position="379"/>
        <end position="398"/>
    </location>
</feature>
<dbReference type="InterPro" id="IPR000873">
    <property type="entry name" value="AMP-dep_synth/lig_dom"/>
</dbReference>
<dbReference type="SUPFAM" id="SSF56801">
    <property type="entry name" value="Acetyl-CoA synthetase-like"/>
    <property type="match status" value="1"/>
</dbReference>
<evidence type="ECO:0000259" key="2">
    <source>
        <dbReference type="Pfam" id="PF00501"/>
    </source>
</evidence>
<sequence length="398" mass="42620">MVDDCVVYETTVDHPRSALWAVLGEPARYPRFFRGISGCDKLALSHYGAPPEYTMRACLGPGEVLDHRLRTVIRRTDDQLVLAGVPDTGGWVSIKLIEVEKGRTQIKVVFFKPMLRHRLGVTWTESQIKRWARDGIRRVCDHLAGNPDKLPERDGARGGRVTAFKVLAQAGVFTPSRPDRTARQLRALAKWGSTIAGGYGAAAARSAKRAAVEDETGVLTFKAVDDSSTRLARGLMELGVRPRDKVGVLARNHPNLVRALAACAKIGVDTVLLNTGLAGAQIVDLLRAHRVTTLIADDEFGPLLEHVPTDVTLIGTGPHADDWDATLAALASGQPVDPLPAPRRPGRLVVLTSGTSGMPKGARRPTPASSTPRWSSPGSRCAPTSASSSPPRSSTAGA</sequence>
<dbReference type="PANTHER" id="PTHR43767:SF1">
    <property type="entry name" value="NONRIBOSOMAL PEPTIDE SYNTHASE PES1 (EUROFUNG)-RELATED"/>
    <property type="match status" value="1"/>
</dbReference>
<dbReference type="InterPro" id="IPR050237">
    <property type="entry name" value="ATP-dep_AMP-bd_enzyme"/>
</dbReference>
<evidence type="ECO:0000313" key="3">
    <source>
        <dbReference type="EMBL" id="MFC7614713.1"/>
    </source>
</evidence>
<proteinExistence type="predicted"/>
<evidence type="ECO:0000313" key="4">
    <source>
        <dbReference type="Proteomes" id="UP001596512"/>
    </source>
</evidence>
<protein>
    <submittedName>
        <fullName evidence="3">AMP-binding protein</fullName>
    </submittedName>
</protein>
<dbReference type="Pfam" id="PF00501">
    <property type="entry name" value="AMP-binding"/>
    <property type="match status" value="1"/>
</dbReference>
<evidence type="ECO:0000256" key="1">
    <source>
        <dbReference type="SAM" id="MobiDB-lite"/>
    </source>
</evidence>
<dbReference type="InterPro" id="IPR020845">
    <property type="entry name" value="AMP-binding_CS"/>
</dbReference>
<dbReference type="PANTHER" id="PTHR43767">
    <property type="entry name" value="LONG-CHAIN-FATTY-ACID--COA LIGASE"/>
    <property type="match status" value="1"/>
</dbReference>
<reference evidence="4" key="1">
    <citation type="journal article" date="2019" name="Int. J. Syst. Evol. Microbiol.">
        <title>The Global Catalogue of Microorganisms (GCM) 10K type strain sequencing project: providing services to taxonomists for standard genome sequencing and annotation.</title>
        <authorList>
            <consortium name="The Broad Institute Genomics Platform"/>
            <consortium name="The Broad Institute Genome Sequencing Center for Infectious Disease"/>
            <person name="Wu L."/>
            <person name="Ma J."/>
        </authorList>
    </citation>
    <scope>NUCLEOTIDE SEQUENCE [LARGE SCALE GENOMIC DNA]</scope>
    <source>
        <strain evidence="4">JCM 17695</strain>
    </source>
</reference>
<dbReference type="SUPFAM" id="SSF55961">
    <property type="entry name" value="Bet v1-like"/>
    <property type="match status" value="1"/>
</dbReference>
<feature type="compositionally biased region" description="Polar residues" evidence="1">
    <location>
        <begin position="367"/>
        <end position="378"/>
    </location>
</feature>
<feature type="region of interest" description="Disordered" evidence="1">
    <location>
        <begin position="334"/>
        <end position="398"/>
    </location>
</feature>
<dbReference type="EMBL" id="JBHTEY010000004">
    <property type="protein sequence ID" value="MFC7614713.1"/>
    <property type="molecule type" value="Genomic_DNA"/>
</dbReference>
<organism evidence="3 4">
    <name type="scientific">Actinokineospora soli</name>
    <dbReference type="NCBI Taxonomy" id="1048753"/>
    <lineage>
        <taxon>Bacteria</taxon>
        <taxon>Bacillati</taxon>
        <taxon>Actinomycetota</taxon>
        <taxon>Actinomycetes</taxon>
        <taxon>Pseudonocardiales</taxon>
        <taxon>Pseudonocardiaceae</taxon>
        <taxon>Actinokineospora</taxon>
    </lineage>
</organism>
<keyword evidence="4" id="KW-1185">Reference proteome</keyword>
<dbReference type="Gene3D" id="3.40.50.12780">
    <property type="entry name" value="N-terminal domain of ligase-like"/>
    <property type="match status" value="1"/>
</dbReference>